<dbReference type="OrthoDB" id="8850092at2"/>
<accession>A0A5J5HZ21</accession>
<keyword evidence="1" id="KW-0472">Membrane</keyword>
<protein>
    <submittedName>
        <fullName evidence="2">Uncharacterized protein</fullName>
    </submittedName>
</protein>
<comment type="caution">
    <text evidence="2">The sequence shown here is derived from an EMBL/GenBank/DDBJ whole genome shotgun (WGS) entry which is preliminary data.</text>
</comment>
<feature type="transmembrane region" description="Helical" evidence="1">
    <location>
        <begin position="79"/>
        <end position="97"/>
    </location>
</feature>
<keyword evidence="1" id="KW-1133">Transmembrane helix</keyword>
<name>A0A5J5HZ21_9BACI</name>
<organism evidence="2 3">
    <name type="scientific">Niallia endozanthoxylica</name>
    <dbReference type="NCBI Taxonomy" id="2036016"/>
    <lineage>
        <taxon>Bacteria</taxon>
        <taxon>Bacillati</taxon>
        <taxon>Bacillota</taxon>
        <taxon>Bacilli</taxon>
        <taxon>Bacillales</taxon>
        <taxon>Bacillaceae</taxon>
        <taxon>Niallia</taxon>
    </lineage>
</organism>
<reference evidence="2 3" key="1">
    <citation type="submission" date="2019-09" db="EMBL/GenBank/DDBJ databases">
        <title>Whole genome sequences of isolates from the Mars Exploration Rovers.</title>
        <authorList>
            <person name="Seuylemezian A."/>
            <person name="Vaishampayan P."/>
        </authorList>
    </citation>
    <scope>NUCLEOTIDE SEQUENCE [LARGE SCALE GENOMIC DNA]</scope>
    <source>
        <strain evidence="2 3">MER_TA_151</strain>
    </source>
</reference>
<feature type="transmembrane region" description="Helical" evidence="1">
    <location>
        <begin position="12"/>
        <end position="38"/>
    </location>
</feature>
<evidence type="ECO:0000256" key="1">
    <source>
        <dbReference type="SAM" id="Phobius"/>
    </source>
</evidence>
<keyword evidence="1" id="KW-0812">Transmembrane</keyword>
<gene>
    <name evidence="2" type="ORF">F4V44_03765</name>
</gene>
<dbReference type="RefSeq" id="WP_150438654.1">
    <property type="nucleotide sequence ID" value="NZ_VYKL01000010.1"/>
</dbReference>
<feature type="transmembrane region" description="Helical" evidence="1">
    <location>
        <begin position="150"/>
        <end position="171"/>
    </location>
</feature>
<evidence type="ECO:0000313" key="3">
    <source>
        <dbReference type="Proteomes" id="UP000326671"/>
    </source>
</evidence>
<feature type="transmembrane region" description="Helical" evidence="1">
    <location>
        <begin position="183"/>
        <end position="203"/>
    </location>
</feature>
<proteinExistence type="predicted"/>
<feature type="transmembrane region" description="Helical" evidence="1">
    <location>
        <begin position="45"/>
        <end position="67"/>
    </location>
</feature>
<dbReference type="EMBL" id="VYKL01000010">
    <property type="protein sequence ID" value="KAA9028402.1"/>
    <property type="molecule type" value="Genomic_DNA"/>
</dbReference>
<evidence type="ECO:0000313" key="2">
    <source>
        <dbReference type="EMBL" id="KAA9028402.1"/>
    </source>
</evidence>
<dbReference type="AlphaFoldDB" id="A0A5J5HZ21"/>
<feature type="transmembrane region" description="Helical" evidence="1">
    <location>
        <begin position="117"/>
        <end position="138"/>
    </location>
</feature>
<dbReference type="Proteomes" id="UP000326671">
    <property type="component" value="Unassembled WGS sequence"/>
</dbReference>
<sequence>MTDILISHDSQLIVATVLGAFHGLNPAMGWLFAVFLAVQRNDAKVLFIAIIPIAVGQILGDGVVIIVQTAARFHFPLHYVHLFISSFIILYGLFRLFRYYRHFKWSGGLKVGYGQLILWSFLASSTHGSGLLFAPFILSAERLTDLIPIWVVHELGMLTSMVIIATLVYYAGMTKFRKCIINFELIWALLLITVGLILFVMSGDISGGHKHNH</sequence>
<keyword evidence="3" id="KW-1185">Reference proteome</keyword>